<dbReference type="Proteomes" id="UP001205105">
    <property type="component" value="Unassembled WGS sequence"/>
</dbReference>
<feature type="region of interest" description="Disordered" evidence="2">
    <location>
        <begin position="301"/>
        <end position="324"/>
    </location>
</feature>
<dbReference type="EMBL" id="JADXDR010000003">
    <property type="protein sequence ID" value="KAI7846388.1"/>
    <property type="molecule type" value="Genomic_DNA"/>
</dbReference>
<proteinExistence type="inferred from homology"/>
<evidence type="ECO:0000313" key="4">
    <source>
        <dbReference type="EMBL" id="KAI7846388.1"/>
    </source>
</evidence>
<feature type="compositionally biased region" description="Low complexity" evidence="2">
    <location>
        <begin position="191"/>
        <end position="202"/>
    </location>
</feature>
<evidence type="ECO:0000256" key="2">
    <source>
        <dbReference type="SAM" id="MobiDB-lite"/>
    </source>
</evidence>
<accession>A0AAD5E0X5</accession>
<dbReference type="GO" id="GO:0005773">
    <property type="term" value="C:vacuole"/>
    <property type="evidence" value="ECO:0007669"/>
    <property type="project" value="GOC"/>
</dbReference>
<comment type="similarity">
    <text evidence="1">Belongs to the GID4/VID24 family.</text>
</comment>
<name>A0AAD5E0X5_9CHLO</name>
<dbReference type="InterPro" id="IPR018618">
    <property type="entry name" value="GID4/10-like"/>
</dbReference>
<dbReference type="GO" id="GO:0045721">
    <property type="term" value="P:negative regulation of gluconeogenesis"/>
    <property type="evidence" value="ECO:0007669"/>
    <property type="project" value="TreeGrafter"/>
</dbReference>
<dbReference type="InterPro" id="IPR029058">
    <property type="entry name" value="AB_hydrolase_fold"/>
</dbReference>
<dbReference type="GO" id="GO:0043161">
    <property type="term" value="P:proteasome-mediated ubiquitin-dependent protein catabolic process"/>
    <property type="evidence" value="ECO:0007669"/>
    <property type="project" value="TreeGrafter"/>
</dbReference>
<dbReference type="GO" id="GO:0007039">
    <property type="term" value="P:protein catabolic process in the vacuole"/>
    <property type="evidence" value="ECO:0007669"/>
    <property type="project" value="TreeGrafter"/>
</dbReference>
<dbReference type="PANTHER" id="PTHR14534:SF3">
    <property type="entry name" value="GID COMPLEX SUBUNIT 4 HOMOLOG"/>
    <property type="match status" value="1"/>
</dbReference>
<organism evidence="4 5">
    <name type="scientific">Chlorella ohadii</name>
    <dbReference type="NCBI Taxonomy" id="2649997"/>
    <lineage>
        <taxon>Eukaryota</taxon>
        <taxon>Viridiplantae</taxon>
        <taxon>Chlorophyta</taxon>
        <taxon>core chlorophytes</taxon>
        <taxon>Trebouxiophyceae</taxon>
        <taxon>Chlorellales</taxon>
        <taxon>Chlorellaceae</taxon>
        <taxon>Chlorella clade</taxon>
        <taxon>Chlorella</taxon>
    </lineage>
</organism>
<dbReference type="Pfam" id="PF09783">
    <property type="entry name" value="Vac_ImportDeg"/>
    <property type="match status" value="1"/>
</dbReference>
<evidence type="ECO:0000313" key="5">
    <source>
        <dbReference type="Proteomes" id="UP001205105"/>
    </source>
</evidence>
<dbReference type="Pfam" id="PF03959">
    <property type="entry name" value="FSH1"/>
    <property type="match status" value="1"/>
</dbReference>
<dbReference type="PANTHER" id="PTHR14534">
    <property type="entry name" value="VACUOLAR IMPORT AND DEGRADATION PROTEIN 24"/>
    <property type="match status" value="1"/>
</dbReference>
<reference evidence="4" key="1">
    <citation type="submission" date="2020-11" db="EMBL/GenBank/DDBJ databases">
        <title>Chlorella ohadii genome sequencing and assembly.</title>
        <authorList>
            <person name="Murik O."/>
            <person name="Treves H."/>
            <person name="Kedem I."/>
            <person name="Shotland Y."/>
            <person name="Kaplan A."/>
        </authorList>
    </citation>
    <scope>NUCLEOTIDE SEQUENCE</scope>
    <source>
        <strain evidence="4">1</strain>
    </source>
</reference>
<dbReference type="GO" id="GO:0006623">
    <property type="term" value="P:protein targeting to vacuole"/>
    <property type="evidence" value="ECO:0007669"/>
    <property type="project" value="TreeGrafter"/>
</dbReference>
<dbReference type="InterPro" id="IPR005645">
    <property type="entry name" value="FSH-like_dom"/>
</dbReference>
<evidence type="ECO:0000256" key="1">
    <source>
        <dbReference type="ARBA" id="ARBA00061469"/>
    </source>
</evidence>
<protein>
    <recommendedName>
        <fullName evidence="3">Serine hydrolase domain-containing protein</fullName>
    </recommendedName>
</protein>
<dbReference type="GO" id="GO:0034657">
    <property type="term" value="C:GID complex"/>
    <property type="evidence" value="ECO:0007669"/>
    <property type="project" value="TreeGrafter"/>
</dbReference>
<evidence type="ECO:0000259" key="3">
    <source>
        <dbReference type="Pfam" id="PF03959"/>
    </source>
</evidence>
<comment type="caution">
    <text evidence="4">The sequence shown here is derived from an EMBL/GenBank/DDBJ whole genome shotgun (WGS) entry which is preliminary data.</text>
</comment>
<feature type="region of interest" description="Disordered" evidence="2">
    <location>
        <begin position="162"/>
        <end position="206"/>
    </location>
</feature>
<dbReference type="AlphaFoldDB" id="A0AAD5E0X5"/>
<gene>
    <name evidence="4" type="ORF">COHA_000099</name>
</gene>
<dbReference type="Gene3D" id="3.40.50.1820">
    <property type="entry name" value="alpha/beta hydrolase"/>
    <property type="match status" value="1"/>
</dbReference>
<sequence>MTQAAAAREASAAAAPAASGAAATPALEPIGDRKLRILCLHGYLQNAEIFRSRIGSLRKALKSRAEFVFVDAPFLAEGDAAVVAESGGDGSQQGRSWWQWSDLEPGTRPSRAAHYSGWPASQAAISAALQEHAPIDGLLGFSQGATAAALFLAHAQLPELQDGHGAAGTQPAADGQEAQQQQVGSPGHPAQPQQQQQQQQQPSPEDSLRFAVIIAGFLPRDASYADALRRGRPSVPTLHVYGAADALVPEERSAGLWGCFAPGSVETYQHPGAHMVPTCSGEFKQRMVQLLDDVKEGRLHQPAPQRQQQGKQHHAQPAAVAAGVASPSAEAEAARIVQRAAVRLGRTLAATEALAAAGDGALPSLSPLDEELSQLLETIIGADPTSLAAIEAPALARRAAAAARQRQHDQPPLLPPHRMPPSCAAAFPQPPDCAFLRPGQQFEGRQRVAAHHLGPAKQEFWTVTACIQQYDRERGYICGEMCASDVPEAPSPVATFFEGEIIDNVNHSFYTADWDACTDTDFMHWSRLPGFGKLHTEVVRHGGRCPSLASHEYIYMRWKEQFFLQGNECRLSISGFYYMAVHRVTGDVSAFYFDPSSSPDQSLNLKAVRAAPAGFAFPAYELV</sequence>
<feature type="domain" description="Serine hydrolase" evidence="3">
    <location>
        <begin position="33"/>
        <end position="279"/>
    </location>
</feature>
<dbReference type="SUPFAM" id="SSF53474">
    <property type="entry name" value="alpha/beta-Hydrolases"/>
    <property type="match status" value="1"/>
</dbReference>
<keyword evidence="5" id="KW-1185">Reference proteome</keyword>